<evidence type="ECO:0000256" key="2">
    <source>
        <dbReference type="ARBA" id="ARBA00022692"/>
    </source>
</evidence>
<protein>
    <submittedName>
        <fullName evidence="7">Vasoactive intestinal polypeptide receptor 1</fullName>
    </submittedName>
</protein>
<name>A0AA47M7B5_MERPO</name>
<evidence type="ECO:0000256" key="4">
    <source>
        <dbReference type="ARBA" id="ARBA00023136"/>
    </source>
</evidence>
<feature type="transmembrane region" description="Helical" evidence="5">
    <location>
        <begin position="100"/>
        <end position="120"/>
    </location>
</feature>
<evidence type="ECO:0000256" key="1">
    <source>
        <dbReference type="ARBA" id="ARBA00004141"/>
    </source>
</evidence>
<dbReference type="InterPro" id="IPR000832">
    <property type="entry name" value="GPCR_2_secretin-like"/>
</dbReference>
<dbReference type="GO" id="GO:0017046">
    <property type="term" value="F:peptide hormone binding"/>
    <property type="evidence" value="ECO:0007669"/>
    <property type="project" value="TreeGrafter"/>
</dbReference>
<keyword evidence="8" id="KW-1185">Reference proteome</keyword>
<gene>
    <name evidence="7" type="primary">Vipr1_1</name>
    <name evidence="7" type="ORF">N1851_029465</name>
</gene>
<sequence length="162" mass="18431">MWDYCDVGRAEGPAGRRGVESQQSIINEYSDEFGMNDVVFYLARCWDSLDSSLWWIIKTPIMLSVLVNFGIFVNIIRIIFQKVKDPAVAHGQAPPYRRLLHATLLLAPLFGLHYVIFALFPEHVGVALRLYLELGLGSFQGFMVALLYCFLNGEVRLVFTKI</sequence>
<reference evidence="7" key="1">
    <citation type="journal article" date="2023" name="Front. Mar. Sci.">
        <title>A new Merluccius polli reference genome to investigate the effects of global change in West African waters.</title>
        <authorList>
            <person name="Mateo J.L."/>
            <person name="Blanco-Fernandez C."/>
            <person name="Garcia-Vazquez E."/>
            <person name="Machado-Schiaffino G."/>
        </authorList>
    </citation>
    <scope>NUCLEOTIDE SEQUENCE</scope>
    <source>
        <strain evidence="7">C29</strain>
        <tissue evidence="7">Fin</tissue>
    </source>
</reference>
<accession>A0AA47M7B5</accession>
<dbReference type="GO" id="GO:0005886">
    <property type="term" value="C:plasma membrane"/>
    <property type="evidence" value="ECO:0007669"/>
    <property type="project" value="TreeGrafter"/>
</dbReference>
<evidence type="ECO:0000259" key="6">
    <source>
        <dbReference type="PROSITE" id="PS50261"/>
    </source>
</evidence>
<feature type="transmembrane region" description="Helical" evidence="5">
    <location>
        <begin position="126"/>
        <end position="151"/>
    </location>
</feature>
<proteinExistence type="predicted"/>
<comment type="caution">
    <text evidence="7">The sequence shown here is derived from an EMBL/GenBank/DDBJ whole genome shotgun (WGS) entry which is preliminary data.</text>
</comment>
<comment type="subcellular location">
    <subcellularLocation>
        <location evidence="1">Membrane</location>
        <topology evidence="1">Multi-pass membrane protein</topology>
    </subcellularLocation>
</comment>
<dbReference type="EMBL" id="JAOPHQ010005587">
    <property type="protein sequence ID" value="KAK0134822.1"/>
    <property type="molecule type" value="Genomic_DNA"/>
</dbReference>
<dbReference type="PANTHER" id="PTHR45620:SF16">
    <property type="entry name" value="GROWTH HORMONE RELEASING HORMONE RECEPTOR 2 PRECURSOR"/>
    <property type="match status" value="1"/>
</dbReference>
<dbReference type="InterPro" id="IPR017981">
    <property type="entry name" value="GPCR_2-like_7TM"/>
</dbReference>
<dbReference type="PANTHER" id="PTHR45620">
    <property type="entry name" value="PDF RECEPTOR-LIKE PROTEIN-RELATED"/>
    <property type="match status" value="1"/>
</dbReference>
<keyword evidence="3 5" id="KW-1133">Transmembrane helix</keyword>
<dbReference type="AlphaFoldDB" id="A0AA47M7B5"/>
<feature type="domain" description="G-protein coupled receptors family 2 profile 2" evidence="6">
    <location>
        <begin position="45"/>
        <end position="152"/>
    </location>
</feature>
<dbReference type="PRINTS" id="PR00249">
    <property type="entry name" value="GPCRSECRETIN"/>
</dbReference>
<dbReference type="PROSITE" id="PS00650">
    <property type="entry name" value="G_PROTEIN_RECEP_F2_2"/>
    <property type="match status" value="1"/>
</dbReference>
<keyword evidence="2 5" id="KW-0812">Transmembrane</keyword>
<evidence type="ECO:0000313" key="8">
    <source>
        <dbReference type="Proteomes" id="UP001174136"/>
    </source>
</evidence>
<dbReference type="GO" id="GO:0008528">
    <property type="term" value="F:G protein-coupled peptide receptor activity"/>
    <property type="evidence" value="ECO:0007669"/>
    <property type="project" value="TreeGrafter"/>
</dbReference>
<dbReference type="GO" id="GO:0007166">
    <property type="term" value="P:cell surface receptor signaling pathway"/>
    <property type="evidence" value="ECO:0007669"/>
    <property type="project" value="InterPro"/>
</dbReference>
<evidence type="ECO:0000313" key="7">
    <source>
        <dbReference type="EMBL" id="KAK0134822.1"/>
    </source>
</evidence>
<evidence type="ECO:0000256" key="5">
    <source>
        <dbReference type="SAM" id="Phobius"/>
    </source>
</evidence>
<organism evidence="7 8">
    <name type="scientific">Merluccius polli</name>
    <name type="common">Benguela hake</name>
    <name type="synonym">Merluccius cadenati</name>
    <dbReference type="NCBI Taxonomy" id="89951"/>
    <lineage>
        <taxon>Eukaryota</taxon>
        <taxon>Metazoa</taxon>
        <taxon>Chordata</taxon>
        <taxon>Craniata</taxon>
        <taxon>Vertebrata</taxon>
        <taxon>Euteleostomi</taxon>
        <taxon>Actinopterygii</taxon>
        <taxon>Neopterygii</taxon>
        <taxon>Teleostei</taxon>
        <taxon>Neoteleostei</taxon>
        <taxon>Acanthomorphata</taxon>
        <taxon>Zeiogadaria</taxon>
        <taxon>Gadariae</taxon>
        <taxon>Gadiformes</taxon>
        <taxon>Gadoidei</taxon>
        <taxon>Merlucciidae</taxon>
        <taxon>Merluccius</taxon>
    </lineage>
</organism>
<dbReference type="Gene3D" id="1.20.1070.10">
    <property type="entry name" value="Rhodopsin 7-helix transmembrane proteins"/>
    <property type="match status" value="1"/>
</dbReference>
<evidence type="ECO:0000256" key="3">
    <source>
        <dbReference type="ARBA" id="ARBA00022989"/>
    </source>
</evidence>
<dbReference type="Pfam" id="PF00002">
    <property type="entry name" value="7tm_2"/>
    <property type="match status" value="1"/>
</dbReference>
<dbReference type="InterPro" id="IPR017983">
    <property type="entry name" value="GPCR_2_secretin-like_CS"/>
</dbReference>
<feature type="transmembrane region" description="Helical" evidence="5">
    <location>
        <begin position="61"/>
        <end position="80"/>
    </location>
</feature>
<dbReference type="Proteomes" id="UP001174136">
    <property type="component" value="Unassembled WGS sequence"/>
</dbReference>
<dbReference type="InterPro" id="IPR050332">
    <property type="entry name" value="GPCR_2"/>
</dbReference>
<keyword evidence="4 5" id="KW-0472">Membrane</keyword>
<dbReference type="PROSITE" id="PS50261">
    <property type="entry name" value="G_PROTEIN_RECEP_F2_4"/>
    <property type="match status" value="1"/>
</dbReference>
<dbReference type="GO" id="GO:0007188">
    <property type="term" value="P:adenylate cyclase-modulating G protein-coupled receptor signaling pathway"/>
    <property type="evidence" value="ECO:0007669"/>
    <property type="project" value="TreeGrafter"/>
</dbReference>
<keyword evidence="7" id="KW-0675">Receptor</keyword>